<evidence type="ECO:0000256" key="2">
    <source>
        <dbReference type="RuleBase" id="RU003616"/>
    </source>
</evidence>
<evidence type="ECO:0000259" key="3">
    <source>
        <dbReference type="PROSITE" id="PS01031"/>
    </source>
</evidence>
<feature type="domain" description="SHSP" evidence="3">
    <location>
        <begin position="39"/>
        <end position="144"/>
    </location>
</feature>
<dbReference type="Proteomes" id="UP000219167">
    <property type="component" value="Unassembled WGS sequence"/>
</dbReference>
<name>A0A285V750_9HYPH</name>
<protein>
    <submittedName>
        <fullName evidence="4">HSP20 family protein</fullName>
    </submittedName>
</protein>
<evidence type="ECO:0000313" key="5">
    <source>
        <dbReference type="Proteomes" id="UP000219167"/>
    </source>
</evidence>
<dbReference type="AlphaFoldDB" id="A0A285V750"/>
<keyword evidence="5" id="KW-1185">Reference proteome</keyword>
<accession>A0A285V750</accession>
<dbReference type="OrthoDB" id="8481502at2"/>
<evidence type="ECO:0000256" key="1">
    <source>
        <dbReference type="PROSITE-ProRule" id="PRU00285"/>
    </source>
</evidence>
<dbReference type="InterPro" id="IPR008978">
    <property type="entry name" value="HSP20-like_chaperone"/>
</dbReference>
<dbReference type="PROSITE" id="PS01031">
    <property type="entry name" value="SHSP"/>
    <property type="match status" value="1"/>
</dbReference>
<gene>
    <name evidence="4" type="ORF">SAMN05892877_15216</name>
</gene>
<sequence length="160" mass="17126">MIGDIQIKFGGTALTASLAYESVLARGLGRLWRRSAHSSSFSSAAEPIFSISETLEKVTVVFQVPGYSRDELLLEATPHSIRLSGRKLAAESRSGGALDRLVPLVEAVEPERVTTRLQDGLLTVDLPKAAWVKGKACHVPINAGASTATAQHKEQPDNHA</sequence>
<evidence type="ECO:0000313" key="4">
    <source>
        <dbReference type="EMBL" id="SOC48351.1"/>
    </source>
</evidence>
<dbReference type="InterPro" id="IPR002068">
    <property type="entry name" value="A-crystallin/Hsp20_dom"/>
</dbReference>
<dbReference type="Gene3D" id="2.60.40.790">
    <property type="match status" value="1"/>
</dbReference>
<proteinExistence type="inferred from homology"/>
<reference evidence="4 5" key="1">
    <citation type="submission" date="2017-08" db="EMBL/GenBank/DDBJ databases">
        <authorList>
            <person name="de Groot N.N."/>
        </authorList>
    </citation>
    <scope>NUCLEOTIDE SEQUENCE [LARGE SCALE GENOMIC DNA]</scope>
    <source>
        <strain evidence="4 5">JC85</strain>
    </source>
</reference>
<comment type="similarity">
    <text evidence="1 2">Belongs to the small heat shock protein (HSP20) family.</text>
</comment>
<dbReference type="SUPFAM" id="SSF49764">
    <property type="entry name" value="HSP20-like chaperones"/>
    <property type="match status" value="1"/>
</dbReference>
<dbReference type="CDD" id="cd00298">
    <property type="entry name" value="ACD_sHsps_p23-like"/>
    <property type="match status" value="1"/>
</dbReference>
<dbReference type="Pfam" id="PF00011">
    <property type="entry name" value="HSP20"/>
    <property type="match status" value="1"/>
</dbReference>
<dbReference type="RefSeq" id="WP_097143468.1">
    <property type="nucleotide sequence ID" value="NZ_OBQD01000052.1"/>
</dbReference>
<organism evidence="4 5">
    <name type="scientific">Rhizobium subbaraonis</name>
    <dbReference type="NCBI Taxonomy" id="908946"/>
    <lineage>
        <taxon>Bacteria</taxon>
        <taxon>Pseudomonadati</taxon>
        <taxon>Pseudomonadota</taxon>
        <taxon>Alphaproteobacteria</taxon>
        <taxon>Hyphomicrobiales</taxon>
        <taxon>Rhizobiaceae</taxon>
        <taxon>Rhizobium/Agrobacterium group</taxon>
        <taxon>Rhizobium</taxon>
    </lineage>
</organism>
<dbReference type="EMBL" id="OBQD01000052">
    <property type="protein sequence ID" value="SOC48351.1"/>
    <property type="molecule type" value="Genomic_DNA"/>
</dbReference>